<evidence type="ECO:0000313" key="2">
    <source>
        <dbReference type="Proteomes" id="UP000692954"/>
    </source>
</evidence>
<comment type="caution">
    <text evidence="1">The sequence shown here is derived from an EMBL/GenBank/DDBJ whole genome shotgun (WGS) entry which is preliminary data.</text>
</comment>
<dbReference type="AlphaFoldDB" id="A0A8S1L7A0"/>
<name>A0A8S1L7A0_9CILI</name>
<dbReference type="OrthoDB" id="283082at2759"/>
<proteinExistence type="predicted"/>
<keyword evidence="2" id="KW-1185">Reference proteome</keyword>
<reference evidence="1" key="1">
    <citation type="submission" date="2021-01" db="EMBL/GenBank/DDBJ databases">
        <authorList>
            <consortium name="Genoscope - CEA"/>
            <person name="William W."/>
        </authorList>
    </citation>
    <scope>NUCLEOTIDE SEQUENCE</scope>
</reference>
<evidence type="ECO:0000313" key="1">
    <source>
        <dbReference type="EMBL" id="CAD8062571.1"/>
    </source>
</evidence>
<dbReference type="Proteomes" id="UP000692954">
    <property type="component" value="Unassembled WGS sequence"/>
</dbReference>
<sequence length="154" mass="17266">MFQAEKGAKSTSGNTGFVPAQDFDQDLLQIQGNRNHIPNYAGFVPGIRSENLFGKTFGKITLLSSTRQHHQGSNLPADLRYTSEVKEAYNDQTHYRMKDKLLYGKLDCETSKATGYSLSNQTNTQQPKTIKARVDTKERASNMNYQEALKQAGK</sequence>
<organism evidence="1 2">
    <name type="scientific">Paramecium sonneborni</name>
    <dbReference type="NCBI Taxonomy" id="65129"/>
    <lineage>
        <taxon>Eukaryota</taxon>
        <taxon>Sar</taxon>
        <taxon>Alveolata</taxon>
        <taxon>Ciliophora</taxon>
        <taxon>Intramacronucleata</taxon>
        <taxon>Oligohymenophorea</taxon>
        <taxon>Peniculida</taxon>
        <taxon>Parameciidae</taxon>
        <taxon>Paramecium</taxon>
    </lineage>
</organism>
<protein>
    <submittedName>
        <fullName evidence="1">Uncharacterized protein</fullName>
    </submittedName>
</protein>
<accession>A0A8S1L7A0</accession>
<gene>
    <name evidence="1" type="ORF">PSON_ATCC_30995.1.T0160409</name>
</gene>
<dbReference type="EMBL" id="CAJJDN010000016">
    <property type="protein sequence ID" value="CAD8062571.1"/>
    <property type="molecule type" value="Genomic_DNA"/>
</dbReference>